<accession>A0A9D7S922</accession>
<feature type="chain" id="PRO_5038539992" evidence="1">
    <location>
        <begin position="23"/>
        <end position="333"/>
    </location>
</feature>
<protein>
    <submittedName>
        <fullName evidence="2">Exo-alpha-sialidase</fullName>
    </submittedName>
</protein>
<evidence type="ECO:0000313" key="3">
    <source>
        <dbReference type="Proteomes" id="UP000808349"/>
    </source>
</evidence>
<gene>
    <name evidence="2" type="ORF">IPO85_08900</name>
</gene>
<comment type="caution">
    <text evidence="2">The sequence shown here is derived from an EMBL/GenBank/DDBJ whole genome shotgun (WGS) entry which is preliminary data.</text>
</comment>
<dbReference type="Gene3D" id="2.130.10.10">
    <property type="entry name" value="YVTN repeat-like/Quinoprotein amine dehydrogenase"/>
    <property type="match status" value="2"/>
</dbReference>
<dbReference type="EMBL" id="JADKFW010000005">
    <property type="protein sequence ID" value="MBK9717614.1"/>
    <property type="molecule type" value="Genomic_DNA"/>
</dbReference>
<name>A0A9D7S922_9BACT</name>
<proteinExistence type="predicted"/>
<dbReference type="AlphaFoldDB" id="A0A9D7S922"/>
<feature type="signal peptide" evidence="1">
    <location>
        <begin position="1"/>
        <end position="22"/>
    </location>
</feature>
<dbReference type="SUPFAM" id="SSF110296">
    <property type="entry name" value="Oligoxyloglucan reducing end-specific cellobiohydrolase"/>
    <property type="match status" value="1"/>
</dbReference>
<evidence type="ECO:0000256" key="1">
    <source>
        <dbReference type="SAM" id="SignalP"/>
    </source>
</evidence>
<keyword evidence="1" id="KW-0732">Signal</keyword>
<reference evidence="2 3" key="1">
    <citation type="submission" date="2020-10" db="EMBL/GenBank/DDBJ databases">
        <title>Connecting structure to function with the recovery of over 1000 high-quality activated sludge metagenome-assembled genomes encoding full-length rRNA genes using long-read sequencing.</title>
        <authorList>
            <person name="Singleton C.M."/>
            <person name="Petriglieri F."/>
            <person name="Kristensen J.M."/>
            <person name="Kirkegaard R.H."/>
            <person name="Michaelsen T.Y."/>
            <person name="Andersen M.H."/>
            <person name="Karst S.M."/>
            <person name="Dueholm M.S."/>
            <person name="Nielsen P.H."/>
            <person name="Albertsen M."/>
        </authorList>
    </citation>
    <scope>NUCLEOTIDE SEQUENCE [LARGE SCALE GENOMIC DNA]</scope>
    <source>
        <strain evidence="2">Ribe_18-Q3-R11-54_BAT3C.373</strain>
    </source>
</reference>
<organism evidence="2 3">
    <name type="scientific">Candidatus Defluviibacterium haderslevense</name>
    <dbReference type="NCBI Taxonomy" id="2981993"/>
    <lineage>
        <taxon>Bacteria</taxon>
        <taxon>Pseudomonadati</taxon>
        <taxon>Bacteroidota</taxon>
        <taxon>Saprospiria</taxon>
        <taxon>Saprospirales</taxon>
        <taxon>Saprospiraceae</taxon>
        <taxon>Candidatus Defluviibacterium</taxon>
    </lineage>
</organism>
<sequence>MKIQILILVLLHSLITCQDIQAQDSVFNFNFISNNTMSEKNVDLGSNSVYQSSDNGLTWQDIGANLPGNLKNKAFFVNNGTFSLLSDYQIYNFKNGSNPVTWEKEYSLGINIKDIYTCKSILIGRSTEGDFFQKLNASGLWLPIQMPNSMIRTILETQNGTLFVGCDNGIFKSTDKGKSWKHVFEDGIALNMVESNGIIIAGGQQGILRSTNGGEQWDWVLREGGVGISTEVIDVGFAAITYNTTSKTRRVRISTDGGLSWQAIDGSGLKPNSNIASIKQIGKNFICGHPDGILLSTDKGKTWKLVLPTIKNKVFNLSVVGKIIYAIPLNGGC</sequence>
<dbReference type="CDD" id="cd15482">
    <property type="entry name" value="Sialidase_non-viral"/>
    <property type="match status" value="1"/>
</dbReference>
<evidence type="ECO:0000313" key="2">
    <source>
        <dbReference type="EMBL" id="MBK9717614.1"/>
    </source>
</evidence>
<dbReference type="InterPro" id="IPR015943">
    <property type="entry name" value="WD40/YVTN_repeat-like_dom_sf"/>
</dbReference>
<dbReference type="Proteomes" id="UP000808349">
    <property type="component" value="Unassembled WGS sequence"/>
</dbReference>